<evidence type="ECO:0000256" key="1">
    <source>
        <dbReference type="ARBA" id="ARBA00010641"/>
    </source>
</evidence>
<dbReference type="InterPro" id="IPR036388">
    <property type="entry name" value="WH-like_DNA-bd_sf"/>
</dbReference>
<comment type="similarity">
    <text evidence="1">Belongs to the sigma-70 factor family. ECF subfamily.</text>
</comment>
<evidence type="ECO:0008006" key="9">
    <source>
        <dbReference type="Google" id="ProtNLM"/>
    </source>
</evidence>
<evidence type="ECO:0000259" key="6">
    <source>
        <dbReference type="Pfam" id="PF04542"/>
    </source>
</evidence>
<feature type="domain" description="RNA polymerase sigma-70 region 2" evidence="6">
    <location>
        <begin position="23"/>
        <end position="88"/>
    </location>
</feature>
<dbReference type="InterPro" id="IPR013324">
    <property type="entry name" value="RNA_pol_sigma_r3/r4-like"/>
</dbReference>
<feature type="domain" description="RNA polymerase sigma-70 region 4" evidence="7">
    <location>
        <begin position="123"/>
        <end position="171"/>
    </location>
</feature>
<dbReference type="AlphaFoldDB" id="A0A0F8XA25"/>
<dbReference type="PANTHER" id="PTHR43133:SF8">
    <property type="entry name" value="RNA POLYMERASE SIGMA FACTOR HI_1459-RELATED"/>
    <property type="match status" value="1"/>
</dbReference>
<evidence type="ECO:0000259" key="7">
    <source>
        <dbReference type="Pfam" id="PF04545"/>
    </source>
</evidence>
<dbReference type="GO" id="GO:0006352">
    <property type="term" value="P:DNA-templated transcription initiation"/>
    <property type="evidence" value="ECO:0007669"/>
    <property type="project" value="InterPro"/>
</dbReference>
<keyword evidence="2" id="KW-0805">Transcription regulation</keyword>
<dbReference type="Gene3D" id="1.10.1740.10">
    <property type="match status" value="1"/>
</dbReference>
<dbReference type="GO" id="GO:0003677">
    <property type="term" value="F:DNA binding"/>
    <property type="evidence" value="ECO:0007669"/>
    <property type="project" value="UniProtKB-KW"/>
</dbReference>
<evidence type="ECO:0000256" key="3">
    <source>
        <dbReference type="ARBA" id="ARBA00023082"/>
    </source>
</evidence>
<keyword evidence="3" id="KW-0731">Sigma factor</keyword>
<dbReference type="Gene3D" id="1.10.10.10">
    <property type="entry name" value="Winged helix-like DNA-binding domain superfamily/Winged helix DNA-binding domain"/>
    <property type="match status" value="1"/>
</dbReference>
<evidence type="ECO:0000313" key="8">
    <source>
        <dbReference type="EMBL" id="KKK57840.1"/>
    </source>
</evidence>
<accession>A0A0F8XA25</accession>
<reference evidence="8" key="1">
    <citation type="journal article" date="2015" name="Nature">
        <title>Complex archaea that bridge the gap between prokaryotes and eukaryotes.</title>
        <authorList>
            <person name="Spang A."/>
            <person name="Saw J.H."/>
            <person name="Jorgensen S.L."/>
            <person name="Zaremba-Niedzwiedzka K."/>
            <person name="Martijn J."/>
            <person name="Lind A.E."/>
            <person name="van Eijk R."/>
            <person name="Schleper C."/>
            <person name="Guy L."/>
            <person name="Ettema T.J."/>
        </authorList>
    </citation>
    <scope>NUCLEOTIDE SEQUENCE</scope>
</reference>
<sequence>MNLKRFSEAFGRHTEGDRYEQWVREYSGDLYRFAFRVCGDADTADDLVQETFYHAWKSMGKLRCKEKARAWIFQILRYRYAHWMRERSHRPVIVGSREQFEDYAQSSTTPLETLAERESLQMALGALEDRFKLPLLMVFLEGLTCQEAADNLDIPLGTVLSRIHRARRHLRRALGEHADSPAGDVEKNGRGHVLKPRFRLGGGA</sequence>
<name>A0A0F8XA25_9ZZZZ</name>
<comment type="caution">
    <text evidence="8">The sequence shown here is derived from an EMBL/GenBank/DDBJ whole genome shotgun (WGS) entry which is preliminary data.</text>
</comment>
<dbReference type="NCBIfam" id="TIGR02937">
    <property type="entry name" value="sigma70-ECF"/>
    <property type="match status" value="1"/>
</dbReference>
<dbReference type="GO" id="GO:0016987">
    <property type="term" value="F:sigma factor activity"/>
    <property type="evidence" value="ECO:0007669"/>
    <property type="project" value="UniProtKB-KW"/>
</dbReference>
<dbReference type="EMBL" id="LAZR01064272">
    <property type="protein sequence ID" value="KKK57840.1"/>
    <property type="molecule type" value="Genomic_DNA"/>
</dbReference>
<keyword evidence="4" id="KW-0238">DNA-binding</keyword>
<dbReference type="SUPFAM" id="SSF88946">
    <property type="entry name" value="Sigma2 domain of RNA polymerase sigma factors"/>
    <property type="match status" value="1"/>
</dbReference>
<evidence type="ECO:0000256" key="5">
    <source>
        <dbReference type="ARBA" id="ARBA00023163"/>
    </source>
</evidence>
<evidence type="ECO:0000256" key="2">
    <source>
        <dbReference type="ARBA" id="ARBA00023015"/>
    </source>
</evidence>
<evidence type="ECO:0000256" key="4">
    <source>
        <dbReference type="ARBA" id="ARBA00023125"/>
    </source>
</evidence>
<dbReference type="PANTHER" id="PTHR43133">
    <property type="entry name" value="RNA POLYMERASE ECF-TYPE SIGMA FACTO"/>
    <property type="match status" value="1"/>
</dbReference>
<dbReference type="SUPFAM" id="SSF88659">
    <property type="entry name" value="Sigma3 and sigma4 domains of RNA polymerase sigma factors"/>
    <property type="match status" value="1"/>
</dbReference>
<dbReference type="InterPro" id="IPR013325">
    <property type="entry name" value="RNA_pol_sigma_r2"/>
</dbReference>
<dbReference type="Pfam" id="PF04542">
    <property type="entry name" value="Sigma70_r2"/>
    <property type="match status" value="1"/>
</dbReference>
<dbReference type="InterPro" id="IPR007627">
    <property type="entry name" value="RNA_pol_sigma70_r2"/>
</dbReference>
<keyword evidence="5" id="KW-0804">Transcription</keyword>
<dbReference type="InterPro" id="IPR039425">
    <property type="entry name" value="RNA_pol_sigma-70-like"/>
</dbReference>
<organism evidence="8">
    <name type="scientific">marine sediment metagenome</name>
    <dbReference type="NCBI Taxonomy" id="412755"/>
    <lineage>
        <taxon>unclassified sequences</taxon>
        <taxon>metagenomes</taxon>
        <taxon>ecological metagenomes</taxon>
    </lineage>
</organism>
<dbReference type="InterPro" id="IPR007630">
    <property type="entry name" value="RNA_pol_sigma70_r4"/>
</dbReference>
<dbReference type="InterPro" id="IPR014284">
    <property type="entry name" value="RNA_pol_sigma-70_dom"/>
</dbReference>
<gene>
    <name evidence="8" type="ORF">LCGC14_3050440</name>
</gene>
<proteinExistence type="inferred from homology"/>
<dbReference type="Pfam" id="PF04545">
    <property type="entry name" value="Sigma70_r4"/>
    <property type="match status" value="1"/>
</dbReference>
<protein>
    <recommendedName>
        <fullName evidence="9">RNA polymerase sigma factor</fullName>
    </recommendedName>
</protein>